<protein>
    <recommendedName>
        <fullName evidence="1">Recombinase domain-containing protein</fullName>
    </recommendedName>
</protein>
<proteinExistence type="predicted"/>
<dbReference type="Gene3D" id="3.90.1750.20">
    <property type="entry name" value="Putative Large Serine Recombinase, Chain B, Domain 2"/>
    <property type="match status" value="1"/>
</dbReference>
<dbReference type="AlphaFoldDB" id="A0A511QP55"/>
<dbReference type="GO" id="GO:0000150">
    <property type="term" value="F:DNA strand exchange activity"/>
    <property type="evidence" value="ECO:0007669"/>
    <property type="project" value="InterPro"/>
</dbReference>
<dbReference type="InterPro" id="IPR038109">
    <property type="entry name" value="DNA_bind_recomb_sf"/>
</dbReference>
<name>A0A511QP55_9VIBR</name>
<gene>
    <name evidence="2" type="ORF">VSU01S_13580</name>
</gene>
<organism evidence="2 3">
    <name type="scientific">Vibrio superstes NBRC 103154</name>
    <dbReference type="NCBI Taxonomy" id="1219062"/>
    <lineage>
        <taxon>Bacteria</taxon>
        <taxon>Pseudomonadati</taxon>
        <taxon>Pseudomonadota</taxon>
        <taxon>Gammaproteobacteria</taxon>
        <taxon>Vibrionales</taxon>
        <taxon>Vibrionaceae</taxon>
        <taxon>Vibrio</taxon>
    </lineage>
</organism>
<dbReference type="InterPro" id="IPR011109">
    <property type="entry name" value="DNA_bind_recombinase_dom"/>
</dbReference>
<dbReference type="Pfam" id="PF07508">
    <property type="entry name" value="Recombinase"/>
    <property type="match status" value="1"/>
</dbReference>
<evidence type="ECO:0000313" key="3">
    <source>
        <dbReference type="Proteomes" id="UP000321113"/>
    </source>
</evidence>
<evidence type="ECO:0000259" key="1">
    <source>
        <dbReference type="Pfam" id="PF07508"/>
    </source>
</evidence>
<reference evidence="2 3" key="1">
    <citation type="submission" date="2019-07" db="EMBL/GenBank/DDBJ databases">
        <title>Whole genome shotgun sequence of Vibrio superstes NBRC 103154.</title>
        <authorList>
            <person name="Hosoyama A."/>
            <person name="Uohara A."/>
            <person name="Ohji S."/>
            <person name="Ichikawa N."/>
        </authorList>
    </citation>
    <scope>NUCLEOTIDE SEQUENCE [LARGE SCALE GENOMIC DNA]</scope>
    <source>
        <strain evidence="2 3">NBRC 103154</strain>
    </source>
</reference>
<evidence type="ECO:0000313" key="2">
    <source>
        <dbReference type="EMBL" id="GEM79113.1"/>
    </source>
</evidence>
<sequence length="356" mass="40417">MKRLAEQKFVNSRLVKKVPFHCEVIKIDGESVYTPRYAEIVARMFELRIQGKGAPSIAKILNEEFDAPKKLRKGEFSQHFVLRVLKDRATTGVLVMRDNTEVADYFPAAISDATYLQANDRKPFMTGVVTAKAGTTNVIKGTTRCNECHNGVIVKTSKSKFRYLKCVKSSHGCMVQRSLQYSKVLLPILDSLLDVHWITKALKDIKRSKERIDYHEKQVVKLNQILQKASNLTVIENLVERIEQHDVYITFFRTIESGNHETILDGLNVGTKSGRATLNLILNITFKKIIVDFSSEQITLVTKIDNHTQKRPASINDIRHANVWELQGLSSLLLKDDVEVSATKLRQLLTPPTQTK</sequence>
<dbReference type="GO" id="GO:0003677">
    <property type="term" value="F:DNA binding"/>
    <property type="evidence" value="ECO:0007669"/>
    <property type="project" value="InterPro"/>
</dbReference>
<feature type="domain" description="Recombinase" evidence="1">
    <location>
        <begin position="36"/>
        <end position="121"/>
    </location>
</feature>
<accession>A0A511QP55</accession>
<dbReference type="RefSeq" id="WP_119008465.1">
    <property type="nucleotide sequence ID" value="NZ_BJXK01000004.1"/>
</dbReference>
<keyword evidence="3" id="KW-1185">Reference proteome</keyword>
<dbReference type="Proteomes" id="UP000321113">
    <property type="component" value="Unassembled WGS sequence"/>
</dbReference>
<dbReference type="EMBL" id="BJXK01000004">
    <property type="protein sequence ID" value="GEM79113.1"/>
    <property type="molecule type" value="Genomic_DNA"/>
</dbReference>
<comment type="caution">
    <text evidence="2">The sequence shown here is derived from an EMBL/GenBank/DDBJ whole genome shotgun (WGS) entry which is preliminary data.</text>
</comment>